<feature type="domain" description="PBP" evidence="5">
    <location>
        <begin position="27"/>
        <end position="264"/>
    </location>
</feature>
<keyword evidence="7" id="KW-1185">Reference proteome</keyword>
<evidence type="ECO:0000256" key="2">
    <source>
        <dbReference type="ARBA" id="ARBA00022448"/>
    </source>
</evidence>
<dbReference type="RefSeq" id="WP_168884856.1">
    <property type="nucleotide sequence ID" value="NZ_JABAIL010000010.1"/>
</dbReference>
<dbReference type="EMBL" id="JABAIL010000010">
    <property type="protein sequence ID" value="NLR94142.1"/>
    <property type="molecule type" value="Genomic_DNA"/>
</dbReference>
<sequence length="278" mass="30827">MNLKLSRQFITTIILLLLNVQFTIAQKDTLNGLGSDTMLPLMAALASNYGTPEEQVLEVEGGGSSLGFKGLDEYQAEFALSSRKVRSNEKTDIENNYDQLIEKVIAYDALSIIVHPSNPINKLTMKQLKGIFTGEIKNWSELGGEDLPIQVVTRDQYSGSYGFMTSVVIQSEKSPADVKEVHSNAGVVDKVSKIRGAIGYCGIAYVEEVVQPLSISSQPSNFVYPSFRNALNKQYPLSRPLYLYYRGSDKRKVQDFVNFALSDKGQQIIAHKGYIPVL</sequence>
<dbReference type="NCBIfam" id="TIGR02136">
    <property type="entry name" value="ptsS_2"/>
    <property type="match status" value="1"/>
</dbReference>
<dbReference type="PANTHER" id="PTHR30570">
    <property type="entry name" value="PERIPLASMIC PHOSPHATE BINDING COMPONENT OF PHOSPHATE ABC TRANSPORTER"/>
    <property type="match status" value="1"/>
</dbReference>
<accession>A0A7X8XYE7</accession>
<keyword evidence="3" id="KW-0732">Signal</keyword>
<dbReference type="Pfam" id="PF12849">
    <property type="entry name" value="PBP_like_2"/>
    <property type="match status" value="1"/>
</dbReference>
<keyword evidence="2 4" id="KW-0813">Transport</keyword>
<dbReference type="PANTHER" id="PTHR30570:SF1">
    <property type="entry name" value="PHOSPHATE-BINDING PROTEIN PSTS"/>
    <property type="match status" value="1"/>
</dbReference>
<organism evidence="6 7">
    <name type="scientific">Flammeovirga agarivorans</name>
    <dbReference type="NCBI Taxonomy" id="2726742"/>
    <lineage>
        <taxon>Bacteria</taxon>
        <taxon>Pseudomonadati</taxon>
        <taxon>Bacteroidota</taxon>
        <taxon>Cytophagia</taxon>
        <taxon>Cytophagales</taxon>
        <taxon>Flammeovirgaceae</taxon>
        <taxon>Flammeovirga</taxon>
    </lineage>
</organism>
<dbReference type="InterPro" id="IPR024370">
    <property type="entry name" value="PBP_domain"/>
</dbReference>
<comment type="caution">
    <text evidence="6">The sequence shown here is derived from an EMBL/GenBank/DDBJ whole genome shotgun (WGS) entry which is preliminary data.</text>
</comment>
<dbReference type="Gene3D" id="3.40.190.10">
    <property type="entry name" value="Periplasmic binding protein-like II"/>
    <property type="match status" value="2"/>
</dbReference>
<dbReference type="CDD" id="cd13566">
    <property type="entry name" value="PBP2_phosphate"/>
    <property type="match status" value="1"/>
</dbReference>
<protein>
    <recommendedName>
        <fullName evidence="4">Phosphate-binding protein</fullName>
    </recommendedName>
</protein>
<dbReference type="InterPro" id="IPR011862">
    <property type="entry name" value="Phos-bd"/>
</dbReference>
<dbReference type="GO" id="GO:0042301">
    <property type="term" value="F:phosphate ion binding"/>
    <property type="evidence" value="ECO:0007669"/>
    <property type="project" value="UniProtKB-UniRule"/>
</dbReference>
<comment type="similarity">
    <text evidence="1 4">Belongs to the PstS family.</text>
</comment>
<dbReference type="GO" id="GO:0006817">
    <property type="term" value="P:phosphate ion transport"/>
    <property type="evidence" value="ECO:0007669"/>
    <property type="project" value="UniProtKB-UniRule"/>
</dbReference>
<evidence type="ECO:0000256" key="3">
    <source>
        <dbReference type="ARBA" id="ARBA00022729"/>
    </source>
</evidence>
<dbReference type="SUPFAM" id="SSF53850">
    <property type="entry name" value="Periplasmic binding protein-like II"/>
    <property type="match status" value="1"/>
</dbReference>
<reference evidence="6 7" key="1">
    <citation type="submission" date="2020-04" db="EMBL/GenBank/DDBJ databases">
        <title>Flammeovirga sp. SR4, a novel species isolated from seawater.</title>
        <authorList>
            <person name="Wang X."/>
        </authorList>
    </citation>
    <scope>NUCLEOTIDE SEQUENCE [LARGE SCALE GENOMIC DNA]</scope>
    <source>
        <strain evidence="6 7">SR4</strain>
    </source>
</reference>
<dbReference type="InterPro" id="IPR050811">
    <property type="entry name" value="Phosphate_ABC_transporter"/>
</dbReference>
<gene>
    <name evidence="6" type="ORF">HGP29_23265</name>
</gene>
<keyword evidence="4" id="KW-0592">Phosphate transport</keyword>
<dbReference type="AlphaFoldDB" id="A0A7X8XYE7"/>
<proteinExistence type="inferred from homology"/>
<evidence type="ECO:0000256" key="4">
    <source>
        <dbReference type="RuleBase" id="RU367119"/>
    </source>
</evidence>
<evidence type="ECO:0000256" key="1">
    <source>
        <dbReference type="ARBA" id="ARBA00008725"/>
    </source>
</evidence>
<evidence type="ECO:0000313" key="6">
    <source>
        <dbReference type="EMBL" id="NLR94142.1"/>
    </source>
</evidence>
<name>A0A7X8XYE7_9BACT</name>
<dbReference type="Proteomes" id="UP000585050">
    <property type="component" value="Unassembled WGS sequence"/>
</dbReference>
<comment type="function">
    <text evidence="4">Involved in the system for phosphate transport across the cytoplasmic membrane.</text>
</comment>
<evidence type="ECO:0000313" key="7">
    <source>
        <dbReference type="Proteomes" id="UP000585050"/>
    </source>
</evidence>
<evidence type="ECO:0000259" key="5">
    <source>
        <dbReference type="Pfam" id="PF12849"/>
    </source>
</evidence>